<dbReference type="RefSeq" id="WP_267656407.1">
    <property type="nucleotide sequence ID" value="NZ_JAOVZR010000003.1"/>
</dbReference>
<organism evidence="1 2">
    <name type="scientific">Hoeflea algicola</name>
    <dbReference type="NCBI Taxonomy" id="2983763"/>
    <lineage>
        <taxon>Bacteria</taxon>
        <taxon>Pseudomonadati</taxon>
        <taxon>Pseudomonadota</taxon>
        <taxon>Alphaproteobacteria</taxon>
        <taxon>Hyphomicrobiales</taxon>
        <taxon>Rhizobiaceae</taxon>
        <taxon>Hoeflea</taxon>
    </lineage>
</organism>
<comment type="caution">
    <text evidence="1">The sequence shown here is derived from an EMBL/GenBank/DDBJ whole genome shotgun (WGS) entry which is preliminary data.</text>
</comment>
<protein>
    <submittedName>
        <fullName evidence="1">Uncharacterized protein</fullName>
    </submittedName>
</protein>
<sequence>MTDGPFRNSALSTRWKQYGQDLVSDAASQDERVKQACHSVFGDIKFFDRLYGELNARTSREQMDLDSVAATETIFDNNERSTMSDTLERNLLCNLREGMPERKSLDLALEQAVGEILANAKNRVDEECIRARDVSDMSRSDFSKGLQRNRETFAAIDVGSVCAALENGNKNAFRRTVRKDVNDGPDD</sequence>
<name>A0ABT3ZG13_9HYPH</name>
<reference evidence="1" key="1">
    <citation type="submission" date="2022-10" db="EMBL/GenBank/DDBJ databases">
        <title>Hoeflea sp. G2-23, isolated from marine algae.</title>
        <authorList>
            <person name="Kristyanto S."/>
            <person name="Kim J.M."/>
            <person name="Jeon C.O."/>
        </authorList>
    </citation>
    <scope>NUCLEOTIDE SEQUENCE</scope>
    <source>
        <strain evidence="1">G2-23</strain>
    </source>
</reference>
<dbReference type="EMBL" id="JAOVZR010000003">
    <property type="protein sequence ID" value="MCY0150688.1"/>
    <property type="molecule type" value="Genomic_DNA"/>
</dbReference>
<proteinExistence type="predicted"/>
<evidence type="ECO:0000313" key="1">
    <source>
        <dbReference type="EMBL" id="MCY0150688.1"/>
    </source>
</evidence>
<evidence type="ECO:0000313" key="2">
    <source>
        <dbReference type="Proteomes" id="UP001073227"/>
    </source>
</evidence>
<gene>
    <name evidence="1" type="ORF">OEG84_24050</name>
</gene>
<dbReference type="Proteomes" id="UP001073227">
    <property type="component" value="Unassembled WGS sequence"/>
</dbReference>
<keyword evidence="2" id="KW-1185">Reference proteome</keyword>
<accession>A0ABT3ZG13</accession>